<name>A0ABM9D5P4_9LACO</name>
<accession>A0ABM9D5P4</accession>
<dbReference type="Pfam" id="PF11184">
    <property type="entry name" value="DUF2969"/>
    <property type="match status" value="1"/>
</dbReference>
<keyword evidence="2" id="KW-1185">Reference proteome</keyword>
<dbReference type="RefSeq" id="WP_248706794.1">
    <property type="nucleotide sequence ID" value="NZ_CAKOET010000009.1"/>
</dbReference>
<evidence type="ECO:0008006" key="3">
    <source>
        <dbReference type="Google" id="ProtNLM"/>
    </source>
</evidence>
<sequence length="69" mass="7696">MSKKNHNFTVTLSDEENQTQVKVNDNLVGIIQKNDDIFVGFVGEQRVISSAASVEEALNAILANYNLYH</sequence>
<dbReference type="InterPro" id="IPR021351">
    <property type="entry name" value="DUF2969"/>
</dbReference>
<protein>
    <recommendedName>
        <fullName evidence="3">DUF2969 domain-containing protein</fullName>
    </recommendedName>
</protein>
<reference evidence="1" key="1">
    <citation type="submission" date="2022-03" db="EMBL/GenBank/DDBJ databases">
        <authorList>
            <person name="Hettiarachchi G."/>
        </authorList>
    </citation>
    <scope>NUCLEOTIDE SEQUENCE</scope>
    <source>
        <strain evidence="1">LMG 32447</strain>
    </source>
</reference>
<evidence type="ECO:0000313" key="2">
    <source>
        <dbReference type="Proteomes" id="UP000838102"/>
    </source>
</evidence>
<comment type="caution">
    <text evidence="1">The sequence shown here is derived from an EMBL/GenBank/DDBJ whole genome shotgun (WGS) entry which is preliminary data.</text>
</comment>
<proteinExistence type="predicted"/>
<organism evidence="1 2">
    <name type="scientific">Convivina praedatoris</name>
    <dbReference type="NCBI Taxonomy" id="2880963"/>
    <lineage>
        <taxon>Bacteria</taxon>
        <taxon>Bacillati</taxon>
        <taxon>Bacillota</taxon>
        <taxon>Bacilli</taxon>
        <taxon>Lactobacillales</taxon>
        <taxon>Lactobacillaceae</taxon>
        <taxon>Convivina</taxon>
    </lineage>
</organism>
<dbReference type="EMBL" id="CAKOEU010000009">
    <property type="protein sequence ID" value="CAH1857275.1"/>
    <property type="molecule type" value="Genomic_DNA"/>
</dbReference>
<gene>
    <name evidence="1" type="ORF">LMG032447_01481</name>
</gene>
<evidence type="ECO:0000313" key="1">
    <source>
        <dbReference type="EMBL" id="CAH1857275.1"/>
    </source>
</evidence>
<dbReference type="Proteomes" id="UP000838102">
    <property type="component" value="Unassembled WGS sequence"/>
</dbReference>